<dbReference type="Pfam" id="PF08284">
    <property type="entry name" value="RVP_2"/>
    <property type="match status" value="1"/>
</dbReference>
<sequence>MNDRACFKCGSQENFIRDCPKMAEKEKLQSARPSVTKDTAVRSKAQAPARACAIRDREEATSLDVITVALIDPGSTHSYVCVKLVASKSLPVEFTEFVVRVSNPLGKHVLVDRVCKNCPLMIRGHCFSVDLMLLPFDEFDVILGMDWLKLHDAVVNCKSKIIEVKCENGEILRIDSDESGQLPVVISLMFAQRCVRKGCEAYLAYVLNTKVSELKIELVSIVCEYSDVFSEELPGLPPVREVEFGIDLVPKTLPISIAPELKELKAQLQELTDKGLRDRVFLPGVLQCYL</sequence>
<evidence type="ECO:0000313" key="1">
    <source>
        <dbReference type="EMBL" id="KAA3483980.1"/>
    </source>
</evidence>
<dbReference type="EMBL" id="SMMG02000002">
    <property type="protein sequence ID" value="KAA3483980.1"/>
    <property type="molecule type" value="Genomic_DNA"/>
</dbReference>
<dbReference type="CDD" id="cd00303">
    <property type="entry name" value="retropepsin_like"/>
    <property type="match status" value="1"/>
</dbReference>
<dbReference type="PANTHER" id="PTHR15503:SF45">
    <property type="entry name" value="RNA-DIRECTED DNA POLYMERASE HOMOLOG"/>
    <property type="match status" value="1"/>
</dbReference>
<keyword evidence="2" id="KW-1185">Reference proteome</keyword>
<evidence type="ECO:0000313" key="2">
    <source>
        <dbReference type="Proteomes" id="UP000325315"/>
    </source>
</evidence>
<reference evidence="2" key="1">
    <citation type="journal article" date="2019" name="Plant Biotechnol. J.">
        <title>Genome sequencing of the Australian wild diploid species Gossypium australe highlights disease resistance and delayed gland morphogenesis.</title>
        <authorList>
            <person name="Cai Y."/>
            <person name="Cai X."/>
            <person name="Wang Q."/>
            <person name="Wang P."/>
            <person name="Zhang Y."/>
            <person name="Cai C."/>
            <person name="Xu Y."/>
            <person name="Wang K."/>
            <person name="Zhou Z."/>
            <person name="Wang C."/>
            <person name="Geng S."/>
            <person name="Li B."/>
            <person name="Dong Q."/>
            <person name="Hou Y."/>
            <person name="Wang H."/>
            <person name="Ai P."/>
            <person name="Liu Z."/>
            <person name="Yi F."/>
            <person name="Sun M."/>
            <person name="An G."/>
            <person name="Cheng J."/>
            <person name="Zhang Y."/>
            <person name="Shi Q."/>
            <person name="Xie Y."/>
            <person name="Shi X."/>
            <person name="Chang Y."/>
            <person name="Huang F."/>
            <person name="Chen Y."/>
            <person name="Hong S."/>
            <person name="Mi L."/>
            <person name="Sun Q."/>
            <person name="Zhang L."/>
            <person name="Zhou B."/>
            <person name="Peng R."/>
            <person name="Zhang X."/>
            <person name="Liu F."/>
        </authorList>
    </citation>
    <scope>NUCLEOTIDE SEQUENCE [LARGE SCALE GENOMIC DNA]</scope>
    <source>
        <strain evidence="2">cv. PA1801</strain>
    </source>
</reference>
<dbReference type="SUPFAM" id="SSF50630">
    <property type="entry name" value="Acid proteases"/>
    <property type="match status" value="1"/>
</dbReference>
<name>A0A5B6WQ82_9ROSI</name>
<dbReference type="InterPro" id="IPR021109">
    <property type="entry name" value="Peptidase_aspartic_dom_sf"/>
</dbReference>
<proteinExistence type="predicted"/>
<dbReference type="Gene3D" id="2.40.70.10">
    <property type="entry name" value="Acid Proteases"/>
    <property type="match status" value="1"/>
</dbReference>
<protein>
    <submittedName>
        <fullName evidence="1">RVP_2 domain-containing protein</fullName>
    </submittedName>
</protein>
<gene>
    <name evidence="1" type="ORF">EPI10_006097</name>
</gene>
<comment type="caution">
    <text evidence="1">The sequence shown here is derived from an EMBL/GenBank/DDBJ whole genome shotgun (WGS) entry which is preliminary data.</text>
</comment>
<organism evidence="1 2">
    <name type="scientific">Gossypium australe</name>
    <dbReference type="NCBI Taxonomy" id="47621"/>
    <lineage>
        <taxon>Eukaryota</taxon>
        <taxon>Viridiplantae</taxon>
        <taxon>Streptophyta</taxon>
        <taxon>Embryophyta</taxon>
        <taxon>Tracheophyta</taxon>
        <taxon>Spermatophyta</taxon>
        <taxon>Magnoliopsida</taxon>
        <taxon>eudicotyledons</taxon>
        <taxon>Gunneridae</taxon>
        <taxon>Pentapetalae</taxon>
        <taxon>rosids</taxon>
        <taxon>malvids</taxon>
        <taxon>Malvales</taxon>
        <taxon>Malvaceae</taxon>
        <taxon>Malvoideae</taxon>
        <taxon>Gossypium</taxon>
    </lineage>
</organism>
<dbReference type="AlphaFoldDB" id="A0A5B6WQ82"/>
<dbReference type="Gene3D" id="4.10.60.10">
    <property type="entry name" value="Zinc finger, CCHC-type"/>
    <property type="match status" value="1"/>
</dbReference>
<accession>A0A5B6WQ82</accession>
<dbReference type="PANTHER" id="PTHR15503">
    <property type="entry name" value="LDOC1 RELATED"/>
    <property type="match status" value="1"/>
</dbReference>
<dbReference type="OrthoDB" id="5597136at2759"/>
<dbReference type="Proteomes" id="UP000325315">
    <property type="component" value="Unassembled WGS sequence"/>
</dbReference>
<dbReference type="InterPro" id="IPR032567">
    <property type="entry name" value="RTL1-rel"/>
</dbReference>